<sequence>MRGRQRMARCGRDRRPCGAMRYSGTPRYRPPRRRPTAADGVLSTESNRSRHRGARPRATLLDREPANRPGSSETTPAARATWRPKDGRGGARDPHRPSRCACACAVGSSRGSPQGGDPGRSLDSRTPRRCTSRDGVAVEHPT</sequence>
<dbReference type="AlphaFoldDB" id="E3NWJ6"/>
<name>E3NWJ6_CAERE</name>
<dbReference type="HOGENOM" id="CLU_1817581_0_0_1"/>
<dbReference type="Proteomes" id="UP000008281">
    <property type="component" value="Unassembled WGS sequence"/>
</dbReference>
<evidence type="ECO:0000313" key="3">
    <source>
        <dbReference type="Proteomes" id="UP000008281"/>
    </source>
</evidence>
<dbReference type="InParanoid" id="E3NWJ6"/>
<protein>
    <submittedName>
        <fullName evidence="2">Uncharacterized protein</fullName>
    </submittedName>
</protein>
<feature type="region of interest" description="Disordered" evidence="1">
    <location>
        <begin position="1"/>
        <end position="142"/>
    </location>
</feature>
<reference evidence="2" key="1">
    <citation type="submission" date="2007-07" db="EMBL/GenBank/DDBJ databases">
        <title>PCAP assembly of the Caenorhabditis remanei genome.</title>
        <authorList>
            <consortium name="The Caenorhabditis remanei Sequencing Consortium"/>
            <person name="Wilson R.K."/>
        </authorList>
    </citation>
    <scope>NUCLEOTIDE SEQUENCE [LARGE SCALE GENOMIC DNA]</scope>
    <source>
        <strain evidence="2">PB4641</strain>
    </source>
</reference>
<proteinExistence type="predicted"/>
<evidence type="ECO:0000313" key="2">
    <source>
        <dbReference type="EMBL" id="EFP03347.1"/>
    </source>
</evidence>
<evidence type="ECO:0000256" key="1">
    <source>
        <dbReference type="SAM" id="MobiDB-lite"/>
    </source>
</evidence>
<gene>
    <name evidence="2" type="ORF">CRE_29410</name>
</gene>
<organism evidence="3">
    <name type="scientific">Caenorhabditis remanei</name>
    <name type="common">Caenorhabditis vulgaris</name>
    <dbReference type="NCBI Taxonomy" id="31234"/>
    <lineage>
        <taxon>Eukaryota</taxon>
        <taxon>Metazoa</taxon>
        <taxon>Ecdysozoa</taxon>
        <taxon>Nematoda</taxon>
        <taxon>Chromadorea</taxon>
        <taxon>Rhabditida</taxon>
        <taxon>Rhabditina</taxon>
        <taxon>Rhabditomorpha</taxon>
        <taxon>Rhabditoidea</taxon>
        <taxon>Rhabditidae</taxon>
        <taxon>Peloderinae</taxon>
        <taxon>Caenorhabditis</taxon>
    </lineage>
</organism>
<dbReference type="EMBL" id="DS271637">
    <property type="protein sequence ID" value="EFP03347.1"/>
    <property type="molecule type" value="Genomic_DNA"/>
</dbReference>
<keyword evidence="3" id="KW-1185">Reference proteome</keyword>
<accession>E3NWJ6</accession>
<feature type="compositionally biased region" description="Basic and acidic residues" evidence="1">
    <location>
        <begin position="83"/>
        <end position="96"/>
    </location>
</feature>